<name>A0A4V1Q3P0_9AGAR</name>
<protein>
    <submittedName>
        <fullName evidence="2">Uncharacterized protein</fullName>
    </submittedName>
</protein>
<evidence type="ECO:0000313" key="3">
    <source>
        <dbReference type="Proteomes" id="UP000290288"/>
    </source>
</evidence>
<sequence>MRMPSVRERAAAWWDAEGKEGKEGLSDEDVKRTAKGMGLAYDEIDGVLRVNAKKGLESINNGVPPSLHWKKQAST</sequence>
<feature type="region of interest" description="Disordered" evidence="1">
    <location>
        <begin position="1"/>
        <end position="27"/>
    </location>
</feature>
<comment type="caution">
    <text evidence="2">The sequence shown here is derived from an EMBL/GenBank/DDBJ whole genome shotgun (WGS) entry which is preliminary data.</text>
</comment>
<reference evidence="2 3" key="1">
    <citation type="submission" date="2019-01" db="EMBL/GenBank/DDBJ databases">
        <title>Draft genome sequence of Psathyrella aberdarensis IHI B618.</title>
        <authorList>
            <person name="Buettner E."/>
            <person name="Kellner H."/>
        </authorList>
    </citation>
    <scope>NUCLEOTIDE SEQUENCE [LARGE SCALE GENOMIC DNA]</scope>
    <source>
        <strain evidence="2 3">IHI B618</strain>
    </source>
</reference>
<gene>
    <name evidence="2" type="ORF">EST38_g6598</name>
</gene>
<evidence type="ECO:0000313" key="2">
    <source>
        <dbReference type="EMBL" id="RXW19258.1"/>
    </source>
</evidence>
<keyword evidence="3" id="KW-1185">Reference proteome</keyword>
<organism evidence="2 3">
    <name type="scientific">Candolleomyces aberdarensis</name>
    <dbReference type="NCBI Taxonomy" id="2316362"/>
    <lineage>
        <taxon>Eukaryota</taxon>
        <taxon>Fungi</taxon>
        <taxon>Dikarya</taxon>
        <taxon>Basidiomycota</taxon>
        <taxon>Agaricomycotina</taxon>
        <taxon>Agaricomycetes</taxon>
        <taxon>Agaricomycetidae</taxon>
        <taxon>Agaricales</taxon>
        <taxon>Agaricineae</taxon>
        <taxon>Psathyrellaceae</taxon>
        <taxon>Candolleomyces</taxon>
    </lineage>
</organism>
<proteinExistence type="predicted"/>
<dbReference type="AlphaFoldDB" id="A0A4V1Q3P0"/>
<evidence type="ECO:0000256" key="1">
    <source>
        <dbReference type="SAM" id="MobiDB-lite"/>
    </source>
</evidence>
<dbReference type="STRING" id="2316362.A0A4V1Q3P0"/>
<dbReference type="OrthoDB" id="4218123at2759"/>
<accession>A0A4V1Q3P0</accession>
<dbReference type="EMBL" id="SDEE01000212">
    <property type="protein sequence ID" value="RXW19258.1"/>
    <property type="molecule type" value="Genomic_DNA"/>
</dbReference>
<dbReference type="Proteomes" id="UP000290288">
    <property type="component" value="Unassembled WGS sequence"/>
</dbReference>